<dbReference type="SUPFAM" id="SSF47336">
    <property type="entry name" value="ACP-like"/>
    <property type="match status" value="1"/>
</dbReference>
<keyword evidence="7" id="KW-1185">Reference proteome</keyword>
<feature type="domain" description="Carrier" evidence="5">
    <location>
        <begin position="873"/>
        <end position="948"/>
    </location>
</feature>
<feature type="non-terminal residue" evidence="6">
    <location>
        <position position="1"/>
    </location>
</feature>
<comment type="cofactor">
    <cofactor evidence="1">
        <name>pantetheine 4'-phosphate</name>
        <dbReference type="ChEBI" id="CHEBI:47942"/>
    </cofactor>
</comment>
<dbReference type="SUPFAM" id="SSF56801">
    <property type="entry name" value="Acetyl-CoA synthetase-like"/>
    <property type="match status" value="1"/>
</dbReference>
<sequence length="966" mass="106384">AGAALTQALAQEKAADLARGFDLRKGSQMRLRVVQLGPDSFELIWSHHHIVMDAWCSQLLIQQFTQLYQGLVSGQPVQLTERHKYAGYLRWLDRRDAQASLTYWGQYLEGYEQTASLPAQPTSQEYTQQEAFFQIENADFAGLQQLSERLGVTLNTVVQSAWGVLLGRYAGTQDVVFGTVVSGRPGDLVGVEEMVGLFINTIPVRVQYGTETTVKELVQQVQQLHIASEPHHYRQLAEVQAQSALGRNLLDHILVFQNTNAAESAEYAPVSEEQGLDIISKESYVQTNFDFNFVLYPSATQLAYRFRFNAAKYEPAFMERLGTHFQQLLKSFVAQADQPVRAASYLAPAEQQQLLAQFDATGTLARTEETVLSRLEAQVAATPAQTAVISAGDVLSYAELNDRVNQLANYFRSQGIAEGTKVAFCLSQPLDALTSLLATLKAGGVYVPLDTQFPEARKVFMLADSQAALLVVDAANAAAFEQQRVPLLVIDAPEATWQHGAVTPPATTLRPADVAYLIYTSGSTGTPKGVMVTHRNLVDYLDGLQAKTGMAAGESFGLLSTLAADLGNTVLFGSLLTGGTLHLFAKEALTDSEGLLNYFETHTIGTIKIVPSHWKALQTNRTLLPAKRIIFGGEELTTDVVERIRQTGQEIEVYNHYGPTETTIGKLMHRVDMTRSYSRVPIGEPFSNTRVYVVDQYLGLCPYGVPGELLIGGEGVATGYFGRPDLTAERFIADPFGGEGQVYRTGDLVTWSAEGSITFLGRIDQQLKIRGYRIELGEIENTLKGKAGVREAVVMAFESTPGEQELVGYFVSEEPLDAAALRSYLLERLPEFMVPQLFVQLQEIPLTPNGKINRQALPNPQTLAGQRSQAFVAPRTATEEVLVAIWQKILRKETIGVTDNFFTHGGHSLNGILMLTKVHQQFNVRVDVLTLFETPTIEALAEEIENALWAKTEAVHDEAHSEEVTI</sequence>
<dbReference type="CDD" id="cd05930">
    <property type="entry name" value="A_NRPS"/>
    <property type="match status" value="1"/>
</dbReference>
<evidence type="ECO:0000313" key="6">
    <source>
        <dbReference type="EMBL" id="TGE15092.1"/>
    </source>
</evidence>
<evidence type="ECO:0000256" key="3">
    <source>
        <dbReference type="ARBA" id="ARBA00022450"/>
    </source>
</evidence>
<dbReference type="InterPro" id="IPR000873">
    <property type="entry name" value="AMP-dep_synth/lig_dom"/>
</dbReference>
<dbReference type="PANTHER" id="PTHR45527:SF1">
    <property type="entry name" value="FATTY ACID SYNTHASE"/>
    <property type="match status" value="1"/>
</dbReference>
<dbReference type="Pfam" id="PF00550">
    <property type="entry name" value="PP-binding"/>
    <property type="match status" value="1"/>
</dbReference>
<dbReference type="EMBL" id="SRLD01000026">
    <property type="protein sequence ID" value="TGE15092.1"/>
    <property type="molecule type" value="Genomic_DNA"/>
</dbReference>
<dbReference type="PROSITE" id="PS00455">
    <property type="entry name" value="AMP_BINDING"/>
    <property type="match status" value="1"/>
</dbReference>
<dbReference type="InterPro" id="IPR045851">
    <property type="entry name" value="AMP-bd_C_sf"/>
</dbReference>
<dbReference type="GO" id="GO:0043041">
    <property type="term" value="P:amino acid activation for nonribosomal peptide biosynthetic process"/>
    <property type="evidence" value="ECO:0007669"/>
    <property type="project" value="TreeGrafter"/>
</dbReference>
<name>A0A4Z0PJN0_9BACT</name>
<dbReference type="GO" id="GO:0031177">
    <property type="term" value="F:phosphopantetheine binding"/>
    <property type="evidence" value="ECO:0007669"/>
    <property type="project" value="TreeGrafter"/>
</dbReference>
<protein>
    <submittedName>
        <fullName evidence="6">Amino acid adenylation domain-containing protein</fullName>
    </submittedName>
</protein>
<accession>A0A4Z0PJN0</accession>
<dbReference type="GO" id="GO:0005829">
    <property type="term" value="C:cytosol"/>
    <property type="evidence" value="ECO:0007669"/>
    <property type="project" value="TreeGrafter"/>
</dbReference>
<dbReference type="InterPro" id="IPR010071">
    <property type="entry name" value="AA_adenyl_dom"/>
</dbReference>
<dbReference type="Gene3D" id="3.30.559.10">
    <property type="entry name" value="Chloramphenicol acetyltransferase-like domain"/>
    <property type="match status" value="1"/>
</dbReference>
<reference evidence="6 7" key="1">
    <citation type="submission" date="2019-04" db="EMBL/GenBank/DDBJ databases">
        <authorList>
            <person name="Feng G."/>
            <person name="Zhang J."/>
            <person name="Zhu H."/>
        </authorList>
    </citation>
    <scope>NUCLEOTIDE SEQUENCE [LARGE SCALE GENOMIC DNA]</scope>
    <source>
        <strain evidence="6 7">JCM 17223</strain>
    </source>
</reference>
<evidence type="ECO:0000313" key="7">
    <source>
        <dbReference type="Proteomes" id="UP000297739"/>
    </source>
</evidence>
<dbReference type="Gene3D" id="2.30.38.10">
    <property type="entry name" value="Luciferase, Domain 3"/>
    <property type="match status" value="1"/>
</dbReference>
<evidence type="ECO:0000256" key="1">
    <source>
        <dbReference type="ARBA" id="ARBA00001957"/>
    </source>
</evidence>
<dbReference type="InterPro" id="IPR009081">
    <property type="entry name" value="PP-bd_ACP"/>
</dbReference>
<dbReference type="Proteomes" id="UP000297739">
    <property type="component" value="Unassembled WGS sequence"/>
</dbReference>
<dbReference type="Gene3D" id="1.10.1200.10">
    <property type="entry name" value="ACP-like"/>
    <property type="match status" value="1"/>
</dbReference>
<proteinExistence type="inferred from homology"/>
<keyword evidence="3" id="KW-0596">Phosphopantetheine</keyword>
<dbReference type="InterPro" id="IPR025110">
    <property type="entry name" value="AMP-bd_C"/>
</dbReference>
<keyword evidence="4" id="KW-0597">Phosphoprotein</keyword>
<dbReference type="AlphaFoldDB" id="A0A4Z0PJN0"/>
<dbReference type="Pfam" id="PF13193">
    <property type="entry name" value="AMP-binding_C"/>
    <property type="match status" value="1"/>
</dbReference>
<dbReference type="InterPro" id="IPR020845">
    <property type="entry name" value="AMP-binding_CS"/>
</dbReference>
<dbReference type="FunFam" id="1.10.1200.10:FF:000005">
    <property type="entry name" value="Nonribosomal peptide synthetase 1"/>
    <property type="match status" value="1"/>
</dbReference>
<dbReference type="Pfam" id="PF00668">
    <property type="entry name" value="Condensation"/>
    <property type="match status" value="1"/>
</dbReference>
<dbReference type="NCBIfam" id="TIGR01733">
    <property type="entry name" value="AA-adenyl-dom"/>
    <property type="match status" value="1"/>
</dbReference>
<dbReference type="SUPFAM" id="SSF52777">
    <property type="entry name" value="CoA-dependent acyltransferases"/>
    <property type="match status" value="2"/>
</dbReference>
<comment type="similarity">
    <text evidence="2">Belongs to the ATP-dependent AMP-binding enzyme family.</text>
</comment>
<dbReference type="PROSITE" id="PS50075">
    <property type="entry name" value="CARRIER"/>
    <property type="match status" value="1"/>
</dbReference>
<gene>
    <name evidence="6" type="ORF">E5J99_13740</name>
</gene>
<comment type="caution">
    <text evidence="6">The sequence shown here is derived from an EMBL/GenBank/DDBJ whole genome shotgun (WGS) entry which is preliminary data.</text>
</comment>
<dbReference type="PANTHER" id="PTHR45527">
    <property type="entry name" value="NONRIBOSOMAL PEPTIDE SYNTHETASE"/>
    <property type="match status" value="1"/>
</dbReference>
<dbReference type="Gene3D" id="3.40.50.980">
    <property type="match status" value="2"/>
</dbReference>
<evidence type="ECO:0000259" key="5">
    <source>
        <dbReference type="PROSITE" id="PS50075"/>
    </source>
</evidence>
<organism evidence="6 7">
    <name type="scientific">Hymenobacter elongatus</name>
    <dbReference type="NCBI Taxonomy" id="877208"/>
    <lineage>
        <taxon>Bacteria</taxon>
        <taxon>Pseudomonadati</taxon>
        <taxon>Bacteroidota</taxon>
        <taxon>Cytophagia</taxon>
        <taxon>Cytophagales</taxon>
        <taxon>Hymenobacteraceae</taxon>
        <taxon>Hymenobacter</taxon>
    </lineage>
</organism>
<dbReference type="Pfam" id="PF00501">
    <property type="entry name" value="AMP-binding"/>
    <property type="match status" value="1"/>
</dbReference>
<dbReference type="GO" id="GO:0044550">
    <property type="term" value="P:secondary metabolite biosynthetic process"/>
    <property type="evidence" value="ECO:0007669"/>
    <property type="project" value="TreeGrafter"/>
</dbReference>
<dbReference type="InterPro" id="IPR023213">
    <property type="entry name" value="CAT-like_dom_sf"/>
</dbReference>
<dbReference type="RefSeq" id="WP_135498387.1">
    <property type="nucleotide sequence ID" value="NZ_SRLD01000026.1"/>
</dbReference>
<dbReference type="FunFam" id="3.30.300.30:FF:000010">
    <property type="entry name" value="Enterobactin synthetase component F"/>
    <property type="match status" value="1"/>
</dbReference>
<dbReference type="OrthoDB" id="4317020at2"/>
<dbReference type="InterPro" id="IPR001242">
    <property type="entry name" value="Condensation_dom"/>
</dbReference>
<evidence type="ECO:0000256" key="4">
    <source>
        <dbReference type="ARBA" id="ARBA00022553"/>
    </source>
</evidence>
<dbReference type="Gene3D" id="3.30.559.30">
    <property type="entry name" value="Nonribosomal peptide synthetase, condensation domain"/>
    <property type="match status" value="1"/>
</dbReference>
<dbReference type="GO" id="GO:0003824">
    <property type="term" value="F:catalytic activity"/>
    <property type="evidence" value="ECO:0007669"/>
    <property type="project" value="InterPro"/>
</dbReference>
<dbReference type="Gene3D" id="3.30.300.30">
    <property type="match status" value="1"/>
</dbReference>
<dbReference type="InterPro" id="IPR036736">
    <property type="entry name" value="ACP-like_sf"/>
</dbReference>
<dbReference type="FunFam" id="3.40.50.980:FF:000001">
    <property type="entry name" value="Non-ribosomal peptide synthetase"/>
    <property type="match status" value="1"/>
</dbReference>
<evidence type="ECO:0000256" key="2">
    <source>
        <dbReference type="ARBA" id="ARBA00006432"/>
    </source>
</evidence>